<dbReference type="STRING" id="1538463.B0T36_21540"/>
<evidence type="ECO:0000256" key="3">
    <source>
        <dbReference type="ARBA" id="ARBA00023002"/>
    </source>
</evidence>
<keyword evidence="1" id="KW-0285">Flavoprotein</keyword>
<comment type="caution">
    <text evidence="4">The sequence shown here is derived from an EMBL/GenBank/DDBJ whole genome shotgun (WGS) entry which is preliminary data.</text>
</comment>
<dbReference type="SUPFAM" id="SSF51412">
    <property type="entry name" value="Inosine monophosphate dehydrogenase (IMPDH)"/>
    <property type="match status" value="1"/>
</dbReference>
<proteinExistence type="predicted"/>
<organism evidence="4 5">
    <name type="scientific">Nocardia donostiensis</name>
    <dbReference type="NCBI Taxonomy" id="1538463"/>
    <lineage>
        <taxon>Bacteria</taxon>
        <taxon>Bacillati</taxon>
        <taxon>Actinomycetota</taxon>
        <taxon>Actinomycetes</taxon>
        <taxon>Mycobacteriales</taxon>
        <taxon>Nocardiaceae</taxon>
        <taxon>Nocardia</taxon>
    </lineage>
</organism>
<gene>
    <name evidence="4" type="ORF">B0T46_15080</name>
</gene>
<dbReference type="CDD" id="cd04730">
    <property type="entry name" value="NPD_like"/>
    <property type="match status" value="1"/>
</dbReference>
<dbReference type="GO" id="GO:0018580">
    <property type="term" value="F:nitronate monooxygenase activity"/>
    <property type="evidence" value="ECO:0007669"/>
    <property type="project" value="InterPro"/>
</dbReference>
<sequence>MGLQIPVVNAPMGGVAGGRFAAAVTAAGGLGMIGMGSSGSAAKLTAELAQLGDVGGPFGIGMVGWVAEQEHDLLDTAIAAGPSLISVSFTEDFAWVTRVHDAGILAATQIYDVGEARRAQDAGVDVLVARGAEGGGHGDTKLSILPLLDLVLPAVTVPVLAAGAIASGRSLAAVLAAGASGAWLGTCLAACPEALTSERSRTTLLAAQGSDTVTTRVFDVGQNLPWPARFPTRALRNDFTGRWHDHEAELAADTTACAELGAAMAADDTRIAPVDAGMGVGLLTSARPVGEVLDQMCWTAERSLGGWGRSCDTTRGHSFEQSANEEQWCYEPRSAHPGHR</sequence>
<evidence type="ECO:0000256" key="2">
    <source>
        <dbReference type="ARBA" id="ARBA00022643"/>
    </source>
</evidence>
<accession>A0A1W0ASB3</accession>
<dbReference type="Gene3D" id="3.20.20.70">
    <property type="entry name" value="Aldolase class I"/>
    <property type="match status" value="1"/>
</dbReference>
<evidence type="ECO:0000313" key="5">
    <source>
        <dbReference type="Proteomes" id="UP000188836"/>
    </source>
</evidence>
<dbReference type="PANTHER" id="PTHR32332:SF31">
    <property type="entry name" value="2-NITROPROPANE DIOXYGENASE FAMILY, PUTATIVE (AFU_ORTHOLOGUE AFUA_2G09850)-RELATED"/>
    <property type="match status" value="1"/>
</dbReference>
<keyword evidence="2" id="KW-0288">FMN</keyword>
<dbReference type="Proteomes" id="UP000188836">
    <property type="component" value="Unassembled WGS sequence"/>
</dbReference>
<protein>
    <submittedName>
        <fullName evidence="4">2-nitropropane dioxygenase</fullName>
    </submittedName>
</protein>
<dbReference type="AlphaFoldDB" id="A0A1W0ASB3"/>
<keyword evidence="3" id="KW-0560">Oxidoreductase</keyword>
<dbReference type="EMBL" id="MUMY01000012">
    <property type="protein sequence ID" value="ONM47958.1"/>
    <property type="molecule type" value="Genomic_DNA"/>
</dbReference>
<dbReference type="InterPro" id="IPR004136">
    <property type="entry name" value="NMO"/>
</dbReference>
<dbReference type="GO" id="GO:0051213">
    <property type="term" value="F:dioxygenase activity"/>
    <property type="evidence" value="ECO:0007669"/>
    <property type="project" value="UniProtKB-KW"/>
</dbReference>
<dbReference type="InterPro" id="IPR013785">
    <property type="entry name" value="Aldolase_TIM"/>
</dbReference>
<name>A0A1W0ASB3_9NOCA</name>
<evidence type="ECO:0000313" key="4">
    <source>
        <dbReference type="EMBL" id="ONM47958.1"/>
    </source>
</evidence>
<dbReference type="PANTHER" id="PTHR32332">
    <property type="entry name" value="2-NITROPROPANE DIOXYGENASE"/>
    <property type="match status" value="1"/>
</dbReference>
<reference evidence="4 5" key="1">
    <citation type="journal article" date="2016" name="Antonie Van Leeuwenhoek">
        <title>Nocardia donostiensis sp. nov., isolated from human respiratory specimens.</title>
        <authorList>
            <person name="Ercibengoa M."/>
            <person name="Bell M."/>
            <person name="Marimon J.M."/>
            <person name="Humrighouse B."/>
            <person name="Klenk H.P."/>
            <person name="Potter G."/>
            <person name="Perez-Trallero E."/>
        </authorList>
    </citation>
    <scope>NUCLEOTIDE SEQUENCE [LARGE SCALE GENOMIC DNA]</scope>
    <source>
        <strain evidence="4 5">X1655</strain>
    </source>
</reference>
<dbReference type="Pfam" id="PF03060">
    <property type="entry name" value="NMO"/>
    <property type="match status" value="1"/>
</dbReference>
<evidence type="ECO:0000256" key="1">
    <source>
        <dbReference type="ARBA" id="ARBA00022630"/>
    </source>
</evidence>
<keyword evidence="5" id="KW-1185">Reference proteome</keyword>
<keyword evidence="4" id="KW-0223">Dioxygenase</keyword>